<dbReference type="Proteomes" id="UP001497457">
    <property type="component" value="Chromosome 11b"/>
</dbReference>
<dbReference type="CDD" id="cd22157">
    <property type="entry name" value="F-box_AtFBW1-like"/>
    <property type="match status" value="1"/>
</dbReference>
<proteinExistence type="predicted"/>
<sequence length="381" mass="42976">MEVRSRSGRNPHPRVVRLPDELVAEILARVPYRSLCRFKLVSRSWRGLSSDPAVRRRCPQTLAGFFFTTTPLSGPHRRVRHFVNASGRGAPMVNDPSLAFLPPGHRDACFVDSCNGIFLCRREDDTPSRVGSRYPYFVCNPATEKWIDLPDTEVTSKPSPTLRLGFDPAVSSHFRVFALVKAQNPFKLRDQVTGTEIYSSDTGAWTYRQSEWGDGTVAGCDSVFFCGTMHFISPGSSSLLTVDTDGRTWGKIPTPRDFDFIGVSQGHLYAVHLSGRGKDDRLSIWVLEDYAGQQWIKKHAVSARQMFGTRPRSFGDSYSFKVQAIHPEHSLIFLTAGKLSSLMSYDMDKKRVRFIWTLGENNEPAYPYVPCFSDWQLPGQH</sequence>
<dbReference type="InterPro" id="IPR036047">
    <property type="entry name" value="F-box-like_dom_sf"/>
</dbReference>
<evidence type="ECO:0000313" key="3">
    <source>
        <dbReference type="Proteomes" id="UP001497457"/>
    </source>
</evidence>
<dbReference type="AlphaFoldDB" id="A0ABC8W6F4"/>
<keyword evidence="3" id="KW-1185">Reference proteome</keyword>
<evidence type="ECO:0000259" key="1">
    <source>
        <dbReference type="PROSITE" id="PS50181"/>
    </source>
</evidence>
<accession>A0ABC8W6F4</accession>
<protein>
    <recommendedName>
        <fullName evidence="1">F-box domain-containing protein</fullName>
    </recommendedName>
</protein>
<dbReference type="Pfam" id="PF24750">
    <property type="entry name" value="b-prop_At3g26010-like"/>
    <property type="match status" value="1"/>
</dbReference>
<dbReference type="InterPro" id="IPR055290">
    <property type="entry name" value="At3g26010-like"/>
</dbReference>
<reference evidence="2" key="1">
    <citation type="submission" date="2024-10" db="EMBL/GenBank/DDBJ databases">
        <authorList>
            <person name="Ryan C."/>
        </authorList>
    </citation>
    <scope>NUCLEOTIDE SEQUENCE [LARGE SCALE GENOMIC DNA]</scope>
</reference>
<dbReference type="PANTHER" id="PTHR35546">
    <property type="entry name" value="F-BOX PROTEIN INTERACTION DOMAIN PROTEIN-RELATED"/>
    <property type="match status" value="1"/>
</dbReference>
<feature type="domain" description="F-box" evidence="1">
    <location>
        <begin position="12"/>
        <end position="58"/>
    </location>
</feature>
<organism evidence="2 3">
    <name type="scientific">Urochloa decumbens</name>
    <dbReference type="NCBI Taxonomy" id="240449"/>
    <lineage>
        <taxon>Eukaryota</taxon>
        <taxon>Viridiplantae</taxon>
        <taxon>Streptophyta</taxon>
        <taxon>Embryophyta</taxon>
        <taxon>Tracheophyta</taxon>
        <taxon>Spermatophyta</taxon>
        <taxon>Magnoliopsida</taxon>
        <taxon>Liliopsida</taxon>
        <taxon>Poales</taxon>
        <taxon>Poaceae</taxon>
        <taxon>PACMAD clade</taxon>
        <taxon>Panicoideae</taxon>
        <taxon>Panicodae</taxon>
        <taxon>Paniceae</taxon>
        <taxon>Melinidinae</taxon>
        <taxon>Urochloa</taxon>
    </lineage>
</organism>
<dbReference type="InterPro" id="IPR017451">
    <property type="entry name" value="F-box-assoc_interact_dom"/>
</dbReference>
<dbReference type="Gene3D" id="1.20.1280.50">
    <property type="match status" value="1"/>
</dbReference>
<dbReference type="Pfam" id="PF00646">
    <property type="entry name" value="F-box"/>
    <property type="match status" value="1"/>
</dbReference>
<dbReference type="EMBL" id="OZ075121">
    <property type="protein sequence ID" value="CAL4902124.1"/>
    <property type="molecule type" value="Genomic_DNA"/>
</dbReference>
<gene>
    <name evidence="2" type="ORF">URODEC1_LOCUS9767</name>
</gene>
<dbReference type="PANTHER" id="PTHR35546:SF80">
    <property type="entry name" value="F-BOX DOMAIN CONTAINING PROTEIN EXPRESSED"/>
    <property type="match status" value="1"/>
</dbReference>
<dbReference type="InterPro" id="IPR056592">
    <property type="entry name" value="Beta-prop_At3g26010-like"/>
</dbReference>
<dbReference type="NCBIfam" id="TIGR01640">
    <property type="entry name" value="F_box_assoc_1"/>
    <property type="match status" value="1"/>
</dbReference>
<dbReference type="PROSITE" id="PS50181">
    <property type="entry name" value="FBOX"/>
    <property type="match status" value="1"/>
</dbReference>
<dbReference type="SUPFAM" id="SSF81383">
    <property type="entry name" value="F-box domain"/>
    <property type="match status" value="1"/>
</dbReference>
<evidence type="ECO:0000313" key="2">
    <source>
        <dbReference type="EMBL" id="CAL4902124.1"/>
    </source>
</evidence>
<name>A0ABC8W6F4_9POAL</name>
<dbReference type="SMART" id="SM00256">
    <property type="entry name" value="FBOX"/>
    <property type="match status" value="1"/>
</dbReference>
<dbReference type="InterPro" id="IPR001810">
    <property type="entry name" value="F-box_dom"/>
</dbReference>